<accession>A0A511RJF0</accession>
<evidence type="ECO:0000313" key="7">
    <source>
        <dbReference type="Proteomes" id="UP000321827"/>
    </source>
</evidence>
<evidence type="ECO:0000256" key="3">
    <source>
        <dbReference type="ARBA" id="ARBA00022840"/>
    </source>
</evidence>
<dbReference type="AlphaFoldDB" id="A0A511RJF0"/>
<dbReference type="InterPro" id="IPR017871">
    <property type="entry name" value="ABC_transporter-like_CS"/>
</dbReference>
<evidence type="ECO:0000256" key="2">
    <source>
        <dbReference type="ARBA" id="ARBA00022741"/>
    </source>
</evidence>
<gene>
    <name evidence="6" type="ORF">ODE01S_12120</name>
</gene>
<dbReference type="PANTHER" id="PTHR42794">
    <property type="entry name" value="HEMIN IMPORT ATP-BINDING PROTEIN HMUV"/>
    <property type="match status" value="1"/>
</dbReference>
<name>A0A511RJF0_9DEIN</name>
<evidence type="ECO:0000256" key="1">
    <source>
        <dbReference type="ARBA" id="ARBA00022448"/>
    </source>
</evidence>
<dbReference type="GO" id="GO:0016887">
    <property type="term" value="F:ATP hydrolysis activity"/>
    <property type="evidence" value="ECO:0007669"/>
    <property type="project" value="InterPro"/>
</dbReference>
<dbReference type="Proteomes" id="UP000321827">
    <property type="component" value="Unassembled WGS sequence"/>
</dbReference>
<dbReference type="InterPro" id="IPR027417">
    <property type="entry name" value="P-loop_NTPase"/>
</dbReference>
<organism evidence="6 7">
    <name type="scientific">Oceanithermus desulfurans NBRC 100063</name>
    <dbReference type="NCBI Taxonomy" id="1227550"/>
    <lineage>
        <taxon>Bacteria</taxon>
        <taxon>Thermotogati</taxon>
        <taxon>Deinococcota</taxon>
        <taxon>Deinococci</taxon>
        <taxon>Thermales</taxon>
        <taxon>Thermaceae</taxon>
        <taxon>Oceanithermus</taxon>
    </lineage>
</organism>
<keyword evidence="3 6" id="KW-0067">ATP-binding</keyword>
<dbReference type="RefSeq" id="WP_147146903.1">
    <property type="nucleotide sequence ID" value="NZ_BJXN01000007.1"/>
</dbReference>
<keyword evidence="4" id="KW-1278">Translocase</keyword>
<dbReference type="PROSITE" id="PS50893">
    <property type="entry name" value="ABC_TRANSPORTER_2"/>
    <property type="match status" value="1"/>
</dbReference>
<dbReference type="FunFam" id="3.40.50.300:FF:000134">
    <property type="entry name" value="Iron-enterobactin ABC transporter ATP-binding protein"/>
    <property type="match status" value="1"/>
</dbReference>
<dbReference type="PROSITE" id="PS00211">
    <property type="entry name" value="ABC_TRANSPORTER_1"/>
    <property type="match status" value="1"/>
</dbReference>
<dbReference type="Gene3D" id="3.40.50.300">
    <property type="entry name" value="P-loop containing nucleotide triphosphate hydrolases"/>
    <property type="match status" value="1"/>
</dbReference>
<dbReference type="InterPro" id="IPR003593">
    <property type="entry name" value="AAA+_ATPase"/>
</dbReference>
<dbReference type="OrthoDB" id="9787851at2"/>
<sequence length="258" mass="27655">MLEARELHFGYPQGPRVLAGVELRLEPGTWLAVLGPNGSGKTTLLALLLGLLRPSAGEVRLDGRPLQAWSAAARGRRIAYLPQNGPYPPGLTAGEVVRLGRLPHLGLWSREGPDDEAAVAWAMQVTETVALADRPMAALSGGERQRVLLARALAQRPRYLLLDEPTNHLDLHHQAALLRLLGRLAAEGIGVASVFHDPNHALAAGRAVLLEGGRVADAGTPEQVVTGAAFRRVYAGDVRVLRGEGRVAVLPRWAEAER</sequence>
<dbReference type="EMBL" id="BJXN01000007">
    <property type="protein sequence ID" value="GEM89778.1"/>
    <property type="molecule type" value="Genomic_DNA"/>
</dbReference>
<dbReference type="SUPFAM" id="SSF52540">
    <property type="entry name" value="P-loop containing nucleoside triphosphate hydrolases"/>
    <property type="match status" value="1"/>
</dbReference>
<dbReference type="Pfam" id="PF00005">
    <property type="entry name" value="ABC_tran"/>
    <property type="match status" value="1"/>
</dbReference>
<dbReference type="CDD" id="cd03214">
    <property type="entry name" value="ABC_Iron-Siderophores_B12_Hemin"/>
    <property type="match status" value="1"/>
</dbReference>
<feature type="domain" description="ABC transporter" evidence="5">
    <location>
        <begin position="2"/>
        <end position="237"/>
    </location>
</feature>
<protein>
    <submittedName>
        <fullName evidence="6">Iron ABC transporter ATP-binding protein</fullName>
    </submittedName>
</protein>
<dbReference type="InterPro" id="IPR003439">
    <property type="entry name" value="ABC_transporter-like_ATP-bd"/>
</dbReference>
<reference evidence="6 7" key="1">
    <citation type="submission" date="2019-07" db="EMBL/GenBank/DDBJ databases">
        <title>Whole genome shotgun sequence of Oceanithermus desulfurans NBRC 100063.</title>
        <authorList>
            <person name="Hosoyama A."/>
            <person name="Uohara A."/>
            <person name="Ohji S."/>
            <person name="Ichikawa N."/>
        </authorList>
    </citation>
    <scope>NUCLEOTIDE SEQUENCE [LARGE SCALE GENOMIC DNA]</scope>
    <source>
        <strain evidence="6 7">NBRC 100063</strain>
    </source>
</reference>
<dbReference type="SMART" id="SM00382">
    <property type="entry name" value="AAA"/>
    <property type="match status" value="1"/>
</dbReference>
<comment type="caution">
    <text evidence="6">The sequence shown here is derived from an EMBL/GenBank/DDBJ whole genome shotgun (WGS) entry which is preliminary data.</text>
</comment>
<evidence type="ECO:0000313" key="6">
    <source>
        <dbReference type="EMBL" id="GEM89778.1"/>
    </source>
</evidence>
<keyword evidence="2" id="KW-0547">Nucleotide-binding</keyword>
<keyword evidence="1" id="KW-0813">Transport</keyword>
<proteinExistence type="predicted"/>
<evidence type="ECO:0000256" key="4">
    <source>
        <dbReference type="ARBA" id="ARBA00022967"/>
    </source>
</evidence>
<evidence type="ECO:0000259" key="5">
    <source>
        <dbReference type="PROSITE" id="PS50893"/>
    </source>
</evidence>
<dbReference type="GO" id="GO:0005524">
    <property type="term" value="F:ATP binding"/>
    <property type="evidence" value="ECO:0007669"/>
    <property type="project" value="UniProtKB-KW"/>
</dbReference>
<dbReference type="PANTHER" id="PTHR42794:SF1">
    <property type="entry name" value="HEMIN IMPORT ATP-BINDING PROTEIN HMUV"/>
    <property type="match status" value="1"/>
</dbReference>